<dbReference type="NCBIfam" id="NF004079">
    <property type="entry name" value="PRK05584.1"/>
    <property type="match status" value="1"/>
</dbReference>
<gene>
    <name evidence="7" type="ORF">SAMN05216249_10695</name>
</gene>
<dbReference type="Pfam" id="PF01048">
    <property type="entry name" value="PNP_UDP_1"/>
    <property type="match status" value="1"/>
</dbReference>
<dbReference type="SUPFAM" id="SSF53167">
    <property type="entry name" value="Purine and uridine phosphorylases"/>
    <property type="match status" value="1"/>
</dbReference>
<keyword evidence="3" id="KW-0028">Amino-acid biosynthesis</keyword>
<dbReference type="NCBIfam" id="TIGR01704">
    <property type="entry name" value="MTA_SAH-Nsdase"/>
    <property type="match status" value="1"/>
</dbReference>
<name>A0A1I0XCN9_9FIRM</name>
<dbReference type="GO" id="GO:0008930">
    <property type="term" value="F:methylthioadenosine nucleosidase activity"/>
    <property type="evidence" value="ECO:0007669"/>
    <property type="project" value="InterPro"/>
</dbReference>
<evidence type="ECO:0000256" key="4">
    <source>
        <dbReference type="ARBA" id="ARBA00022801"/>
    </source>
</evidence>
<dbReference type="InterPro" id="IPR010049">
    <property type="entry name" value="MTA_SAH_Nsdase"/>
</dbReference>
<dbReference type="RefSeq" id="WP_092871512.1">
    <property type="nucleotide sequence ID" value="NZ_FOJY01000006.1"/>
</dbReference>
<dbReference type="InterPro" id="IPR035994">
    <property type="entry name" value="Nucleoside_phosphorylase_sf"/>
</dbReference>
<keyword evidence="4" id="KW-0378">Hydrolase</keyword>
<feature type="domain" description="Nucleoside phosphorylase" evidence="6">
    <location>
        <begin position="4"/>
        <end position="230"/>
    </location>
</feature>
<dbReference type="InterPro" id="IPR000845">
    <property type="entry name" value="Nucleoside_phosphorylase_d"/>
</dbReference>
<dbReference type="Proteomes" id="UP000198838">
    <property type="component" value="Unassembled WGS sequence"/>
</dbReference>
<evidence type="ECO:0000256" key="5">
    <source>
        <dbReference type="ARBA" id="ARBA00023167"/>
    </source>
</evidence>
<accession>A0A1I0XCN9</accession>
<sequence>MSVIGIIGAMENEVAELKRSMEIKETLKKAGREFCQGVLNGREVVVVVCGVGKVVAGLCAQILIDVFNVDYIINTGIAGSLKNEIDIGDIVISTDALQHDVDATYFGYPIGQIPQMDTLAFKADEHLIEVAYSVNNEVNNDIKTFKGRIVSGDMFVSSSAQKQNILSHFPDAYCTEMEGAAIAQCAHINNVPYVIIRAISDKADESIEVDYNEFETGAIRHSVKLTKEMIKHI</sequence>
<dbReference type="EMBL" id="FOJY01000006">
    <property type="protein sequence ID" value="SFA98795.1"/>
    <property type="molecule type" value="Genomic_DNA"/>
</dbReference>
<dbReference type="STRING" id="1120918.SAMN05216249_10695"/>
<evidence type="ECO:0000313" key="7">
    <source>
        <dbReference type="EMBL" id="SFA98795.1"/>
    </source>
</evidence>
<dbReference type="UniPathway" id="UPA00904">
    <property type="reaction ID" value="UER00871"/>
</dbReference>
<dbReference type="GO" id="GO:0008782">
    <property type="term" value="F:adenosylhomocysteine nucleosidase activity"/>
    <property type="evidence" value="ECO:0007669"/>
    <property type="project" value="UniProtKB-EC"/>
</dbReference>
<evidence type="ECO:0000256" key="1">
    <source>
        <dbReference type="ARBA" id="ARBA00004945"/>
    </source>
</evidence>
<evidence type="ECO:0000259" key="6">
    <source>
        <dbReference type="Pfam" id="PF01048"/>
    </source>
</evidence>
<dbReference type="EC" id="3.2.2.9" evidence="2"/>
<dbReference type="GO" id="GO:0009164">
    <property type="term" value="P:nucleoside catabolic process"/>
    <property type="evidence" value="ECO:0007669"/>
    <property type="project" value="InterPro"/>
</dbReference>
<organism evidence="7 8">
    <name type="scientific">Acetitomaculum ruminis DSM 5522</name>
    <dbReference type="NCBI Taxonomy" id="1120918"/>
    <lineage>
        <taxon>Bacteria</taxon>
        <taxon>Bacillati</taxon>
        <taxon>Bacillota</taxon>
        <taxon>Clostridia</taxon>
        <taxon>Lachnospirales</taxon>
        <taxon>Lachnospiraceae</taxon>
        <taxon>Acetitomaculum</taxon>
    </lineage>
</organism>
<keyword evidence="5" id="KW-0486">Methionine biosynthesis</keyword>
<dbReference type="Gene3D" id="3.40.50.1580">
    <property type="entry name" value="Nucleoside phosphorylase domain"/>
    <property type="match status" value="1"/>
</dbReference>
<evidence type="ECO:0000313" key="8">
    <source>
        <dbReference type="Proteomes" id="UP000198838"/>
    </source>
</evidence>
<dbReference type="GO" id="GO:0019509">
    <property type="term" value="P:L-methionine salvage from methylthioadenosine"/>
    <property type="evidence" value="ECO:0007669"/>
    <property type="project" value="UniProtKB-UniPathway"/>
</dbReference>
<keyword evidence="8" id="KW-1185">Reference proteome</keyword>
<dbReference type="GO" id="GO:0019284">
    <property type="term" value="P:L-methionine salvage from S-adenosylmethionine"/>
    <property type="evidence" value="ECO:0007669"/>
    <property type="project" value="TreeGrafter"/>
</dbReference>
<dbReference type="PANTHER" id="PTHR46832:SF1">
    <property type="entry name" value="5'-METHYLTHIOADENOSINE_S-ADENOSYLHOMOCYSTEINE NUCLEOSIDASE"/>
    <property type="match status" value="1"/>
</dbReference>
<dbReference type="GO" id="GO:0005829">
    <property type="term" value="C:cytosol"/>
    <property type="evidence" value="ECO:0007669"/>
    <property type="project" value="TreeGrafter"/>
</dbReference>
<dbReference type="AlphaFoldDB" id="A0A1I0XCN9"/>
<dbReference type="OrthoDB" id="9792278at2"/>
<protein>
    <recommendedName>
        <fullName evidence="2">adenosylhomocysteine nucleosidase</fullName>
        <ecNumber evidence="2">3.2.2.9</ecNumber>
    </recommendedName>
</protein>
<proteinExistence type="predicted"/>
<comment type="pathway">
    <text evidence="1">Amino-acid biosynthesis; L-methionine biosynthesis via salvage pathway; S-methyl-5-thio-alpha-D-ribose 1-phosphate from S-methyl-5'-thioadenosine (hydrolase route): step 1/2.</text>
</comment>
<evidence type="ECO:0000256" key="2">
    <source>
        <dbReference type="ARBA" id="ARBA00011974"/>
    </source>
</evidence>
<reference evidence="7 8" key="1">
    <citation type="submission" date="2016-10" db="EMBL/GenBank/DDBJ databases">
        <authorList>
            <person name="de Groot N.N."/>
        </authorList>
    </citation>
    <scope>NUCLEOTIDE SEQUENCE [LARGE SCALE GENOMIC DNA]</scope>
    <source>
        <strain evidence="7 8">DSM 5522</strain>
    </source>
</reference>
<dbReference type="CDD" id="cd09008">
    <property type="entry name" value="MTAN"/>
    <property type="match status" value="1"/>
</dbReference>
<evidence type="ECO:0000256" key="3">
    <source>
        <dbReference type="ARBA" id="ARBA00022605"/>
    </source>
</evidence>
<dbReference type="PANTHER" id="PTHR46832">
    <property type="entry name" value="5'-METHYLTHIOADENOSINE/S-ADENOSYLHOMOCYSTEINE NUCLEOSIDASE"/>
    <property type="match status" value="1"/>
</dbReference>